<dbReference type="FunFam" id="3.40.50.300:FF:000142">
    <property type="entry name" value="Midasin"/>
    <property type="match status" value="2"/>
</dbReference>
<dbReference type="InterPro" id="IPR003593">
    <property type="entry name" value="AAA+_ATPase"/>
</dbReference>
<sequence length="4334" mass="486509">MLCKVDVGIGSVISGENCKEYYIRELATRLGIPSDYVSRIYTDETTDVKSLIGYWVCSDKVGEFKFIYGVLTSAMRDGRWLIFDDNISDSVACLLYSICENGSLLIPELNEVVHASSTFHIFITTKNVSMLNGNCKYLPAINIPPLTDSDCRYIISKRWPSVSLICDLLVSTFFSLKDHLSNHRGFNISDLFKIVHRLLECGTSFEGYLSSATKGSILEAFYGVLLAGISCSNTRDSVLSEIGERLGLSGSSCSALLPLNQIKERDNTSVHLKVLHQLMSCYLYNEPVLLVGETGTGKTAIVQQFAKLTGNVLKVYVFSDQSEAEDLIGGFYPDNMADVCKTLFQKAIDILLRCCVINDNLLCFFEHVYDLLHKGLHRMVLRTISACASKLSLLLTGEISNELSTLRGDCNLRGVCEPMRIDLNLSLLQQPLDSISEAGETILQKYVTMLKSTGAPLQFKFEDGLLIRAMQEGWWILLDEINLAPSDLLQRFVGILSNRRRTFELYECGSRVIDIHENFRIFACMNPPTIRMGDVVTFTSGKKELPSKFRMDMTEIFVDEVSTIDDISIVIGSYISVDDRSIPSADIAHFYLKAIELCRSGALEDGSYNSPTFTLRNLVRCLYYIQNVMQRSHRPVRNGHEAFVDGFLSCFASSLGPVSYAKLASLLPTIPRDLSLPFEESVNYVRVEGYWIRRGTEPIEHQGHFIVTPNIAKNLKRLCRILSGLRVPVLLEGPTAAGKTSLVQYLCAITGHRCVRINNHEHTDISEYLGQFVFDVASSKLRFNYGPIVTAMKQGDWVILDELNLAPSQVLEAINRILDDNREIYIPETGETIKSHPEFMIFATQNPANSIYGGRKQLSKAFCNRFVQLYIDCLDSVDLQQVLHQRCLIPLSRAERIVSTFQALLTCPLNSMAFERHSVMITLRDLIRWGNRVRDNDECLAYYGWCVIADKLRDPLDKDIIRDILERCCLLSNPNKPKKLVVDYTSDAFVNKFMASRGITIYELFKRERYLWFEGTTDRLLALLIAAIEKREPVLLVGDTGIGKTTVCQLLARLNNCELEVLNLSKNTEASDFIGSFRPIRGLRSFHANMCTLVDYFEDDLRCHDLVTFLRESISIPISQIDRDRMIETLNHVNKLLEDDVIIPNVTVDRDAKRQKKKPCKQELINICTNLIRSFSNVLFEWVDGPLTRSMEKGHWFLADEISLADDAVLEKMNSVLESESTLTIPEAGGRNLRVLKAHEQFRFLATMNPSGDHGKRELSPALLNRFTVIYIPTPEFDSCDAIRSVVDKYIIGAPDWIAFSMSDVVRLYNGRSSYQKLTLRDIIKWVEYMGKDVSLDSFLHGAHVVFLDKSMPNDSPIVLRDVLEIVCSYVPGIDVDAMCSTFGDISWVISELSRCGTADSLPSFALGSKSSLSMFGKILRALKVDRPILLEGEPGVGKTASIGALATIYDTKLVRVNLSEHTDIMDLFGSDIPSGSGDASRFRWHNGPVLDAAINGHWAVLDELNLASQQVLEGLNALLDHRRETFIPELDRFIKCHDKFRLFGCQNPVTGGGGRKHLPKSFLNRFTILHYPSLGFDDYCAILRHRYPGLSADTIHRVVQLLFAIRSLDHTNTWDWNLRDCIRLCDALSAGPNFDDCFRFIFMSRLDSKNLYDEIWKLLAMSVTSNIPSFDIYRDQYPSPISYGHGTVCNLYTYEPIWMQSHEQLIYLVAMGTHLNFPVLLVGPSLSGKKSLVKSMARSRGQVLTEITMLPCFDTGDLLGGFEQVYTDSTPSFRWVDSALVRSIECGTWVLLSGIHNTNPAILDRLNSLLESGGSFSLNESGDCNRVIRPHPNFRIFMTADSSYVGKISRAFRNRCLEINMRMPYTANHCPMAASLCPFMADIVGSISDTLSNLMEFSGTTIDIFFKCCHLMDGARLVHSLCGRDWHTCVGMSLCSCVIGAHMDRLGHAYHGLSFLKRWSMIDLGIFESTLAASQLFVPEVQPLVTAILQSCLQWYRDNSQGPIFIVTDFLSRCLDFESWLQRDWYAAKLDIGKSDPCRMLWYLLRSVPGDFDSRMRRLLEVGYISNFKMLQPWLDLWMENNNCRYDIHTALYMMVSGSMDTIVRALDNVDVTAMIGNMRIAVSNGASVKSTLDIIQFLHYLLYAKASGSTKTVEYIYNKLCLTLSGTADCNVFLGYSTPLFRNRILDEVGLMFELQRLGMDRIIPCGYADKSITADAVLSFVDSYLDSERDFHLSIDRLLKLPMKDIESPNTALTFFFNQRVRFLGCWISHQHIMGAISSSLFQKMHEYAMGLLNLYIELQYDLPGSTLAVITGILISLRKISLGAEERLCVYSIMLDSWSVLNTDVSVELDPLEFMTNLVNGTVTTKVGDRARGLSKIDPLTSLMHFWDTISVDNGMTSLDLNIKRIDCLRRMLYDCTPAPQWSPLFMVILFVSSIVSRSLNIDQVVLEDFTKSLYSAIIREEPIEVDLVTMFSIDLGINCVLDATDFTSEATIKSLSTLLMHHLRELCYCDDQGRLRWIPHLWRIAGLLLMSSLTNSQVVISELREQLEYKHMQQLQENLQTRLDTFTTLDTLSDGDCYNGHQYIRDELGGIQLDKYPKPSLRYFHGDRSYSAPIGDIDTVSLMLKMRSDLNSAVQGDLRVSQDFTLGCDIDCIQNFRRYIIRDYIVIPEMLIPILIGLGCLSFALGPGKSHSMIRKTEQMNRVSNMCSQFPLNCLKRVSKGDLISLSALIYDSKGCYDIYCYVKCLIDSVRGDLLVPVYLEPLKYSMLMLAGIYSRLKAERSDGQAMRMSLLQSCIAMAQQKGDGVCDLFPSQQEIVRAIVRDCGSIEEFESLDVYDDVTVDEPEQNRDLRRITACCKVLTRTMISASAGAVDIDQLNYTQNTRQVNAALCLGLACGLDTSAISGVDYTTYILAHMMGASEEHFGYKNTTSSFYRSVDIDSCLRACELMDQLGNRVSSLLNEFESQQQLLDVRSFLNSMSKLKLHNVTQALLVTLLENLVARVHKWNSISHSMISLRDITSELEQLVLDLRKRELHGWYSMIDERLEHFREDAYGYLIPLIEMCSGMHESNVPISQRVSTSVHELTKFTLSAPVAHFHPILDMIRAATLLFKDSTIEVEIAMGRALRNTLGFLELWASSVGDSIEALAKEARSEVGELVKRINWCGTDYVSISLLLQKQKSQMSSAMRRFQEGLLQPVQTVIPISYDQWVKGDFAGNNLLADTLDPENDMDITGEESDTDVCDTSRLITTLASNIEYINSRKTDISRIQITRITGELGRMMHAQGYSPSVGHNHSDWLDWLDFGIDMQPHGCEAVKQATDCIFRSLHIIHDLDALFARDSDKLDSFGRNVDVNLYGYLVTMLRAVQSNVVEDTRQYTSSAMSGMRTMIVAAGSVYRMDRSSYHSLISLLDDVYEACIQGHTKHLLNGSIRFTSGKVGSTAMALCEELPGLLVTTHGFRVWLQGTPEYMQFRIAKQEETLLISGAWLDIVQSFASSVRKSPGYSSSLHHFFAVASDQIVSICSRAIPENGLSAAYTPLDTKNGDLPLACVYLAQLISCISRVEPPAEEPKQQGHDQWSAGTGLEDGTGAKNVSEDVDPDEGMFDNFAKQPGDTGEVGESNPGVDIDMEFDGDVLDIQASRECSDIEEENNPGNNDGYDDLHKTQLDTDLVDDEGPIEDADDKFDIEGVSMEGDFDTMPENEKPDVDTSGQGDEYNSEVNQPEPGQANDIEDDKGNDADIDENLLDSDLEPGTDMEGDQAVDTEMTDMDLEGNDEEKFGADGEPIQEPAPELDEQHPEAQPTDGKYFVQMYPMMISHKRPLNSDICPREGLISEGRKQREYEETPYGIEGRGNTTIHNEDKPDSSGAGYEENSTSGTYWGDAARTRGGTMQSFLDTIERLENPSESASNSSLEMTNILDSENHGANSNHAKSSLNELDDSSTLEGVSMSIDGQMSQHIDDVHMSNEPHESSGPMEVMDRMDQSGVSSESVERNSATKAADAGVRDTVDYNDAVDSTKDTSSVFTGDVMRDMSCPQDFVSHSGDSRTVNDQSNASAIWRKFCEESMAVSTSLCEQMRMILEPTLRSSLQGDYKTGKRISIKKLMAFIASNYQRDKIWLRRSKPSKRNYRVVLAIDNSRSMSVSNAGVLALKSFACIYQAMSLLEVGELSVCKFGGNVPELLLDMGRGEDPSRVISGMTFDEESHHSHETGLPELFKYVLRYLDGQTEHKKILVIISDGKFNKDKARPWIQAAISSQVVPLLVILDSTTSNNKSILQMKQVREIDGKLCVETFLSNFPFPYYAAMVRVIEQWLRDAGVVWMLLGALASREYIA</sequence>
<evidence type="ECO:0000256" key="6">
    <source>
        <dbReference type="ARBA" id="ARBA00022840"/>
    </source>
</evidence>
<evidence type="ECO:0000256" key="7">
    <source>
        <dbReference type="ARBA" id="ARBA00023186"/>
    </source>
</evidence>
<dbReference type="eggNOG" id="KOG1808">
    <property type="taxonomic scope" value="Eukaryota"/>
</dbReference>
<gene>
    <name evidence="11" type="ORF">BBOV_III002250</name>
</gene>
<dbReference type="GO" id="GO:0005654">
    <property type="term" value="C:nucleoplasm"/>
    <property type="evidence" value="ECO:0007669"/>
    <property type="project" value="UniProtKB-SubCell"/>
</dbReference>
<protein>
    <recommendedName>
        <fullName evidence="4">Midasin</fullName>
    </recommendedName>
</protein>
<comment type="subcellular location">
    <subcellularLocation>
        <location evidence="1">Nucleus</location>
        <location evidence="1">Nucleolus</location>
    </subcellularLocation>
    <subcellularLocation>
        <location evidence="2">Nucleus</location>
        <location evidence="2">Nucleoplasm</location>
    </subcellularLocation>
</comment>
<dbReference type="GO" id="GO:0016887">
    <property type="term" value="F:ATP hydrolysis activity"/>
    <property type="evidence" value="ECO:0007669"/>
    <property type="project" value="InterPro"/>
</dbReference>
<evidence type="ECO:0000256" key="2">
    <source>
        <dbReference type="ARBA" id="ARBA00004642"/>
    </source>
</evidence>
<feature type="domain" description="AAA+ ATPase" evidence="10">
    <location>
        <begin position="725"/>
        <end position="872"/>
    </location>
</feature>
<dbReference type="InterPro" id="IPR011704">
    <property type="entry name" value="ATPase_dyneun-rel_AAA"/>
</dbReference>
<dbReference type="InterPro" id="IPR036465">
    <property type="entry name" value="vWFA_dom_sf"/>
</dbReference>
<evidence type="ECO:0000313" key="12">
    <source>
        <dbReference type="Proteomes" id="UP000002173"/>
    </source>
</evidence>
<keyword evidence="6" id="KW-0067">ATP-binding</keyword>
<dbReference type="OMA" id="ILERCCL"/>
<dbReference type="GO" id="GO:0005730">
    <property type="term" value="C:nucleolus"/>
    <property type="evidence" value="ECO:0007669"/>
    <property type="project" value="UniProtKB-SubCell"/>
</dbReference>
<dbReference type="InterPro" id="IPR012099">
    <property type="entry name" value="Midasin"/>
</dbReference>
<dbReference type="PANTHER" id="PTHR48103:SF2">
    <property type="entry name" value="MIDASIN"/>
    <property type="match status" value="1"/>
</dbReference>
<keyword evidence="5" id="KW-0547">Nucleotide-binding</keyword>
<keyword evidence="7" id="KW-0143">Chaperone</keyword>
<dbReference type="VEuPathDB" id="PiroplasmaDB:BBOV_III002250"/>
<reference evidence="11 12" key="1">
    <citation type="journal article" date="2007" name="PLoS Pathog.">
        <title>Genome sequence of Babesia bovis and comparative analysis of apicomplexan hemoprotozoa.</title>
        <authorList>
            <person name="Brayton K.A."/>
            <person name="Lau A.O.T."/>
            <person name="Herndon D.R."/>
            <person name="Hannick L."/>
            <person name="Kappmeyer L.S."/>
            <person name="Berens S.J."/>
            <person name="Bidwell S.L."/>
            <person name="Brown W.C."/>
            <person name="Crabtree J."/>
            <person name="Fadrosh D."/>
            <person name="Feldblum T."/>
            <person name="Forberger H.A."/>
            <person name="Haas B.J."/>
            <person name="Howell J.M."/>
            <person name="Khouri H."/>
            <person name="Koo H."/>
            <person name="Mann D.J."/>
            <person name="Norimine J."/>
            <person name="Paulsen I.T."/>
            <person name="Radune D."/>
            <person name="Ren Q."/>
            <person name="Smith R.K. Jr."/>
            <person name="Suarez C.E."/>
            <person name="White O."/>
            <person name="Wortman J.R."/>
            <person name="Knowles D.P. Jr."/>
            <person name="McElwain T.F."/>
            <person name="Nene V.M."/>
        </authorList>
    </citation>
    <scope>NUCLEOTIDE SEQUENCE [LARGE SCALE GENOMIC DNA]</scope>
    <source>
        <strain evidence="11">T2Bo</strain>
    </source>
</reference>
<feature type="region of interest" description="Disordered" evidence="9">
    <location>
        <begin position="3849"/>
        <end position="3887"/>
    </location>
</feature>
<feature type="domain" description="AAA+ ATPase" evidence="10">
    <location>
        <begin position="1425"/>
        <end position="1577"/>
    </location>
</feature>
<feature type="compositionally biased region" description="Acidic residues" evidence="9">
    <location>
        <begin position="3732"/>
        <end position="3777"/>
    </location>
</feature>
<organism evidence="11 12">
    <name type="scientific">Babesia bovis</name>
    <dbReference type="NCBI Taxonomy" id="5865"/>
    <lineage>
        <taxon>Eukaryota</taxon>
        <taxon>Sar</taxon>
        <taxon>Alveolata</taxon>
        <taxon>Apicomplexa</taxon>
        <taxon>Aconoidasida</taxon>
        <taxon>Piroplasmida</taxon>
        <taxon>Babesiidae</taxon>
        <taxon>Babesia</taxon>
    </lineage>
</organism>
<comment type="caution">
    <text evidence="11">The sequence shown here is derived from an EMBL/GenBank/DDBJ whole genome shotgun (WGS) entry which is preliminary data.</text>
</comment>
<dbReference type="GO" id="GO:0000055">
    <property type="term" value="P:ribosomal large subunit export from nucleus"/>
    <property type="evidence" value="ECO:0007669"/>
    <property type="project" value="TreeGrafter"/>
</dbReference>
<dbReference type="PROSITE" id="PS00675">
    <property type="entry name" value="SIGMA54_INTERACT_1"/>
    <property type="match status" value="1"/>
</dbReference>
<evidence type="ECO:0000256" key="8">
    <source>
        <dbReference type="ARBA" id="ARBA00023242"/>
    </source>
</evidence>
<evidence type="ECO:0000313" key="11">
    <source>
        <dbReference type="EMBL" id="EDO07792.1"/>
    </source>
</evidence>
<evidence type="ECO:0000256" key="9">
    <source>
        <dbReference type="SAM" id="MobiDB-lite"/>
    </source>
</evidence>
<dbReference type="Gene3D" id="3.40.50.300">
    <property type="entry name" value="P-loop containing nucleotide triphosphate hydrolases"/>
    <property type="match status" value="7"/>
</dbReference>
<dbReference type="Proteomes" id="UP000002173">
    <property type="component" value="Chromosome 3"/>
</dbReference>
<dbReference type="SUPFAM" id="SSF53300">
    <property type="entry name" value="vWA-like"/>
    <property type="match status" value="1"/>
</dbReference>
<dbReference type="PIRSF" id="PIRSF010340">
    <property type="entry name" value="Midasin"/>
    <property type="match status" value="1"/>
</dbReference>
<dbReference type="Pfam" id="PF07728">
    <property type="entry name" value="AAA_5"/>
    <property type="match status" value="7"/>
</dbReference>
<dbReference type="STRING" id="5865.A7AMK8"/>
<dbReference type="PANTHER" id="PTHR48103">
    <property type="entry name" value="MIDASIN-RELATED"/>
    <property type="match status" value="1"/>
</dbReference>
<evidence type="ECO:0000256" key="4">
    <source>
        <dbReference type="ARBA" id="ARBA00017143"/>
    </source>
</evidence>
<evidence type="ECO:0000256" key="3">
    <source>
        <dbReference type="ARBA" id="ARBA00007188"/>
    </source>
</evidence>
<feature type="domain" description="AAA+ ATPase" evidence="10">
    <location>
        <begin position="284"/>
        <end position="550"/>
    </location>
</feature>
<dbReference type="InterPro" id="IPR041190">
    <property type="entry name" value="Midasin_AAA_lid_5"/>
</dbReference>
<name>A7AMK8_BABBO</name>
<proteinExistence type="inferred from homology"/>
<keyword evidence="8" id="KW-0539">Nucleus</keyword>
<accession>A7AMK8</accession>
<dbReference type="GO" id="GO:0005524">
    <property type="term" value="F:ATP binding"/>
    <property type="evidence" value="ECO:0007669"/>
    <property type="project" value="UniProtKB-KW"/>
</dbReference>
<dbReference type="InterPro" id="IPR040848">
    <property type="entry name" value="AAA_lid_7"/>
</dbReference>
<evidence type="ECO:0000256" key="1">
    <source>
        <dbReference type="ARBA" id="ARBA00004604"/>
    </source>
</evidence>
<dbReference type="InterPro" id="IPR027417">
    <property type="entry name" value="P-loop_NTPase"/>
</dbReference>
<dbReference type="FunCoup" id="A7AMK8">
    <property type="interactions" value="162"/>
</dbReference>
<comment type="similarity">
    <text evidence="3">Belongs to the midasin family.</text>
</comment>
<evidence type="ECO:0000256" key="5">
    <source>
        <dbReference type="ARBA" id="ARBA00022741"/>
    </source>
</evidence>
<dbReference type="SUPFAM" id="SSF52540">
    <property type="entry name" value="P-loop containing nucleoside triphosphate hydrolases"/>
    <property type="match status" value="6"/>
</dbReference>
<dbReference type="InParanoid" id="A7AMK8"/>
<dbReference type="Pfam" id="PF17867">
    <property type="entry name" value="AAA_lid_7"/>
    <property type="match status" value="1"/>
</dbReference>
<feature type="domain" description="AAA+ ATPase" evidence="10">
    <location>
        <begin position="1030"/>
        <end position="1276"/>
    </location>
</feature>
<feature type="region of interest" description="Disordered" evidence="9">
    <location>
        <begin position="3694"/>
        <end position="3803"/>
    </location>
</feature>
<keyword evidence="12" id="KW-1185">Reference proteome</keyword>
<dbReference type="GO" id="GO:0000027">
    <property type="term" value="P:ribosomal large subunit assembly"/>
    <property type="evidence" value="ECO:0007669"/>
    <property type="project" value="InterPro"/>
</dbReference>
<dbReference type="Gene3D" id="3.40.50.410">
    <property type="entry name" value="von Willebrand factor, type A domain"/>
    <property type="match status" value="1"/>
</dbReference>
<feature type="region of interest" description="Disordered" evidence="9">
    <location>
        <begin position="3570"/>
        <end position="3631"/>
    </location>
</feature>
<evidence type="ECO:0000259" key="10">
    <source>
        <dbReference type="SMART" id="SM00382"/>
    </source>
</evidence>
<dbReference type="SMART" id="SM00382">
    <property type="entry name" value="AAA"/>
    <property type="match status" value="4"/>
</dbReference>
<dbReference type="EMBL" id="AAXT01000001">
    <property type="protein sequence ID" value="EDO07792.1"/>
    <property type="molecule type" value="Genomic_DNA"/>
</dbReference>
<dbReference type="InterPro" id="IPR025662">
    <property type="entry name" value="Sigma_54_int_dom_ATP-bd_1"/>
</dbReference>
<dbReference type="GO" id="GO:0030687">
    <property type="term" value="C:preribosome, large subunit precursor"/>
    <property type="evidence" value="ECO:0007669"/>
    <property type="project" value="TreeGrafter"/>
</dbReference>
<dbReference type="Pfam" id="PF17865">
    <property type="entry name" value="AAA_lid_5"/>
    <property type="match status" value="1"/>
</dbReference>